<reference evidence="3" key="1">
    <citation type="journal article" date="2019" name="Int. J. Syst. Evol. Microbiol.">
        <title>The Global Catalogue of Microorganisms (GCM) 10K type strain sequencing project: providing services to taxonomists for standard genome sequencing and annotation.</title>
        <authorList>
            <consortium name="The Broad Institute Genomics Platform"/>
            <consortium name="The Broad Institute Genome Sequencing Center for Infectious Disease"/>
            <person name="Wu L."/>
            <person name="Ma J."/>
        </authorList>
    </citation>
    <scope>NUCLEOTIDE SEQUENCE [LARGE SCALE GENOMIC DNA]</scope>
    <source>
        <strain evidence="3">CCUG 43117</strain>
    </source>
</reference>
<organism evidence="2 3">
    <name type="scientific">Bosea massiliensis</name>
    <dbReference type="NCBI Taxonomy" id="151419"/>
    <lineage>
        <taxon>Bacteria</taxon>
        <taxon>Pseudomonadati</taxon>
        <taxon>Pseudomonadota</taxon>
        <taxon>Alphaproteobacteria</taxon>
        <taxon>Hyphomicrobiales</taxon>
        <taxon>Boseaceae</taxon>
        <taxon>Bosea</taxon>
    </lineage>
</organism>
<evidence type="ECO:0008006" key="4">
    <source>
        <dbReference type="Google" id="ProtNLM"/>
    </source>
</evidence>
<proteinExistence type="predicted"/>
<dbReference type="Proteomes" id="UP001596060">
    <property type="component" value="Unassembled WGS sequence"/>
</dbReference>
<comment type="caution">
    <text evidence="2">The sequence shown here is derived from an EMBL/GenBank/DDBJ whole genome shotgun (WGS) entry which is preliminary data.</text>
</comment>
<keyword evidence="1" id="KW-0472">Membrane</keyword>
<gene>
    <name evidence="2" type="ORF">ACFPN9_04950</name>
</gene>
<keyword evidence="3" id="KW-1185">Reference proteome</keyword>
<name>A0ABW0NZ06_9HYPH</name>
<dbReference type="RefSeq" id="WP_377815664.1">
    <property type="nucleotide sequence ID" value="NZ_JBHSLU010000007.1"/>
</dbReference>
<evidence type="ECO:0000256" key="1">
    <source>
        <dbReference type="SAM" id="Phobius"/>
    </source>
</evidence>
<keyword evidence="1" id="KW-1133">Transmembrane helix</keyword>
<feature type="transmembrane region" description="Helical" evidence="1">
    <location>
        <begin position="51"/>
        <end position="73"/>
    </location>
</feature>
<feature type="transmembrane region" description="Helical" evidence="1">
    <location>
        <begin position="12"/>
        <end position="31"/>
    </location>
</feature>
<keyword evidence="1" id="KW-0812">Transmembrane</keyword>
<dbReference type="EMBL" id="JBHSLU010000007">
    <property type="protein sequence ID" value="MFC5504602.1"/>
    <property type="molecule type" value="Genomic_DNA"/>
</dbReference>
<feature type="transmembrane region" description="Helical" evidence="1">
    <location>
        <begin position="89"/>
        <end position="109"/>
    </location>
</feature>
<evidence type="ECO:0000313" key="3">
    <source>
        <dbReference type="Proteomes" id="UP001596060"/>
    </source>
</evidence>
<protein>
    <recommendedName>
        <fullName evidence="4">Transmembrane protein</fullName>
    </recommendedName>
</protein>
<sequence length="111" mass="11924">MTDITSPLKTEIGRILAWSLALPVLCAWPFLSAMPLFSLWGGGHSVLSFSIDAVMLLFGFWPVVALLCVGALLRVEGGQPLGGTRGERGLWLGAYATVWTGLYVIVAFART</sequence>
<evidence type="ECO:0000313" key="2">
    <source>
        <dbReference type="EMBL" id="MFC5504602.1"/>
    </source>
</evidence>
<accession>A0ABW0NZ06</accession>